<keyword evidence="2" id="KW-1185">Reference proteome</keyword>
<reference evidence="2" key="1">
    <citation type="journal article" date="2010" name="Science">
        <title>Signatures of adaptation to obligate biotrophy in the Hyaloperonospora arabidopsidis genome.</title>
        <authorList>
            <person name="Baxter L."/>
            <person name="Tripathy S."/>
            <person name="Ishaque N."/>
            <person name="Boot N."/>
            <person name="Cabral A."/>
            <person name="Kemen E."/>
            <person name="Thines M."/>
            <person name="Ah-Fong A."/>
            <person name="Anderson R."/>
            <person name="Badejoko W."/>
            <person name="Bittner-Eddy P."/>
            <person name="Boore J.L."/>
            <person name="Chibucos M.C."/>
            <person name="Coates M."/>
            <person name="Dehal P."/>
            <person name="Delehaunty K."/>
            <person name="Dong S."/>
            <person name="Downton P."/>
            <person name="Dumas B."/>
            <person name="Fabro G."/>
            <person name="Fronick C."/>
            <person name="Fuerstenberg S.I."/>
            <person name="Fulton L."/>
            <person name="Gaulin E."/>
            <person name="Govers F."/>
            <person name="Hughes L."/>
            <person name="Humphray S."/>
            <person name="Jiang R.H."/>
            <person name="Judelson H."/>
            <person name="Kamoun S."/>
            <person name="Kyung K."/>
            <person name="Meijer H."/>
            <person name="Minx P."/>
            <person name="Morris P."/>
            <person name="Nelson J."/>
            <person name="Phuntumart V."/>
            <person name="Qutob D."/>
            <person name="Rehmany A."/>
            <person name="Rougon-Cardoso A."/>
            <person name="Ryden P."/>
            <person name="Torto-Alalibo T."/>
            <person name="Studholme D."/>
            <person name="Wang Y."/>
            <person name="Win J."/>
            <person name="Wood J."/>
            <person name="Clifton S.W."/>
            <person name="Rogers J."/>
            <person name="Van den Ackerveken G."/>
            <person name="Jones J.D."/>
            <person name="McDowell J.M."/>
            <person name="Beynon J."/>
            <person name="Tyler B.M."/>
        </authorList>
    </citation>
    <scope>NUCLEOTIDE SEQUENCE [LARGE SCALE GENOMIC DNA]</scope>
    <source>
        <strain evidence="2">Emoy2</strain>
    </source>
</reference>
<evidence type="ECO:0000313" key="1">
    <source>
        <dbReference type="EnsemblProtists" id="HpaP801702"/>
    </source>
</evidence>
<protein>
    <submittedName>
        <fullName evidence="1">Uncharacterized protein</fullName>
    </submittedName>
</protein>
<dbReference type="EnsemblProtists" id="HpaT801702">
    <property type="protein sequence ID" value="HpaP801702"/>
    <property type="gene ID" value="HpaG801702"/>
</dbReference>
<dbReference type="Proteomes" id="UP000011713">
    <property type="component" value="Unassembled WGS sequence"/>
</dbReference>
<dbReference type="VEuPathDB" id="FungiDB:HpaG801702"/>
<dbReference type="AlphaFoldDB" id="M4B602"/>
<reference evidence="1" key="2">
    <citation type="submission" date="2015-06" db="UniProtKB">
        <authorList>
            <consortium name="EnsemblProtists"/>
        </authorList>
    </citation>
    <scope>IDENTIFICATION</scope>
    <source>
        <strain evidence="1">Emoy2</strain>
    </source>
</reference>
<accession>M4B602</accession>
<sequence length="91" mass="10652">MQPQLLYARLLTGQLYVESRSFGNTSGSSRTGRSHAYEFCRHWQWCLWKNGSMVLEIFHFIVSAKRLLAFLRRRVTEKPRTRNGWLCASSA</sequence>
<dbReference type="InParanoid" id="M4B602"/>
<evidence type="ECO:0000313" key="2">
    <source>
        <dbReference type="Proteomes" id="UP000011713"/>
    </source>
</evidence>
<dbReference type="EMBL" id="JH598461">
    <property type="status" value="NOT_ANNOTATED_CDS"/>
    <property type="molecule type" value="Genomic_DNA"/>
</dbReference>
<name>M4B602_HYAAE</name>
<proteinExistence type="predicted"/>
<dbReference type="HOGENOM" id="CLU_2431710_0_0_1"/>
<organism evidence="1 2">
    <name type="scientific">Hyaloperonospora arabidopsidis (strain Emoy2)</name>
    <name type="common">Downy mildew agent</name>
    <name type="synonym">Peronospora arabidopsidis</name>
    <dbReference type="NCBI Taxonomy" id="559515"/>
    <lineage>
        <taxon>Eukaryota</taxon>
        <taxon>Sar</taxon>
        <taxon>Stramenopiles</taxon>
        <taxon>Oomycota</taxon>
        <taxon>Peronosporomycetes</taxon>
        <taxon>Peronosporales</taxon>
        <taxon>Peronosporaceae</taxon>
        <taxon>Hyaloperonospora</taxon>
    </lineage>
</organism>